<evidence type="ECO:0000313" key="2">
    <source>
        <dbReference type="Proteomes" id="UP000322977"/>
    </source>
</evidence>
<dbReference type="Proteomes" id="UP000322977">
    <property type="component" value="Unassembled WGS sequence"/>
</dbReference>
<proteinExistence type="predicted"/>
<dbReference type="AlphaFoldDB" id="A0A5D3J0X4"/>
<accession>A0A5D3J0X4</accession>
<feature type="non-terminal residue" evidence="1">
    <location>
        <position position="1"/>
    </location>
</feature>
<comment type="caution">
    <text evidence="1">The sequence shown here is derived from an EMBL/GenBank/DDBJ whole genome shotgun (WGS) entry which is preliminary data.</text>
</comment>
<organism evidence="1 2">
    <name type="scientific">Klebsiella pneumoniae</name>
    <dbReference type="NCBI Taxonomy" id="573"/>
    <lineage>
        <taxon>Bacteria</taxon>
        <taxon>Pseudomonadati</taxon>
        <taxon>Pseudomonadota</taxon>
        <taxon>Gammaproteobacteria</taxon>
        <taxon>Enterobacterales</taxon>
        <taxon>Enterobacteriaceae</taxon>
        <taxon>Klebsiella/Raoultella group</taxon>
        <taxon>Klebsiella</taxon>
        <taxon>Klebsiella pneumoniae complex</taxon>
    </lineage>
</organism>
<evidence type="ECO:0000313" key="1">
    <source>
        <dbReference type="EMBL" id="TYL61419.1"/>
    </source>
</evidence>
<protein>
    <submittedName>
        <fullName evidence="1">DUF305 domain-containing protein</fullName>
    </submittedName>
</protein>
<gene>
    <name evidence="1" type="ORF">FXN67_33870</name>
</gene>
<reference evidence="1 2" key="1">
    <citation type="submission" date="2019-08" db="EMBL/GenBank/DDBJ databases">
        <title>Phenotypic and genetic characterization of extended-spectrum b-lactamase-producing hypermucoviscous Klebsiella pneumoniae from Chile.</title>
        <authorList>
            <person name="Morales-Leon F."/>
            <person name="Caro C."/>
            <person name="Opazo-Capurro A."/>
            <person name="Lincopan N."/>
            <person name="Dominguez-Yevenes M."/>
            <person name="Lima C."/>
            <person name="Bello-Toledo H."/>
            <person name="Gonzalez-Rocha G."/>
        </authorList>
    </citation>
    <scope>NUCLEOTIDE SEQUENCE [LARGE SCALE GENOMIC DNA]</scope>
    <source>
        <strain evidence="1 2">UCO-494</strain>
    </source>
</reference>
<name>A0A5D3J0X4_KLEPN</name>
<sequence length="20" mass="2374">IIKAQKGEIEQMNKWLDSNK</sequence>
<dbReference type="EMBL" id="VSSY01000432">
    <property type="protein sequence ID" value="TYL61419.1"/>
    <property type="molecule type" value="Genomic_DNA"/>
</dbReference>